<accession>A0A8S0YZ75</accession>
<evidence type="ECO:0000313" key="1">
    <source>
        <dbReference type="EMBL" id="CAB3224551.1"/>
    </source>
</evidence>
<evidence type="ECO:0000313" key="2">
    <source>
        <dbReference type="Proteomes" id="UP000494106"/>
    </source>
</evidence>
<protein>
    <submittedName>
        <fullName evidence="1">Uncharacterized protein</fullName>
    </submittedName>
</protein>
<dbReference type="AlphaFoldDB" id="A0A8S0YZ75"/>
<reference evidence="1 2" key="1">
    <citation type="submission" date="2020-04" db="EMBL/GenBank/DDBJ databases">
        <authorList>
            <person name="Wallbank WR R."/>
            <person name="Pardo Diaz C."/>
            <person name="Kozak K."/>
            <person name="Martin S."/>
            <person name="Jiggins C."/>
            <person name="Moest M."/>
            <person name="Warren A I."/>
            <person name="Byers J.R.P. K."/>
            <person name="Montejo-Kovacevich G."/>
            <person name="Yen C E."/>
        </authorList>
    </citation>
    <scope>NUCLEOTIDE SEQUENCE [LARGE SCALE GENOMIC DNA]</scope>
</reference>
<name>A0A8S0YZ75_ARCPL</name>
<dbReference type="EMBL" id="CADEBC010000159">
    <property type="protein sequence ID" value="CAB3224551.1"/>
    <property type="molecule type" value="Genomic_DNA"/>
</dbReference>
<comment type="caution">
    <text evidence="1">The sequence shown here is derived from an EMBL/GenBank/DDBJ whole genome shotgun (WGS) entry which is preliminary data.</text>
</comment>
<dbReference type="OrthoDB" id="2266637at2759"/>
<sequence>MLSMFLILELSEEKIYFVDETYNNASHHANAKTGDYHGDMNGPTFYKRVDENLKDKLLPNSVVVMDNASYHSVQVEKKPTISSFKREMQDW</sequence>
<gene>
    <name evidence="1" type="ORF">APLA_LOCUS2042</name>
</gene>
<keyword evidence="2" id="KW-1185">Reference proteome</keyword>
<organism evidence="1 2">
    <name type="scientific">Arctia plantaginis</name>
    <name type="common">Wood tiger moth</name>
    <name type="synonym">Phalaena plantaginis</name>
    <dbReference type="NCBI Taxonomy" id="874455"/>
    <lineage>
        <taxon>Eukaryota</taxon>
        <taxon>Metazoa</taxon>
        <taxon>Ecdysozoa</taxon>
        <taxon>Arthropoda</taxon>
        <taxon>Hexapoda</taxon>
        <taxon>Insecta</taxon>
        <taxon>Pterygota</taxon>
        <taxon>Neoptera</taxon>
        <taxon>Endopterygota</taxon>
        <taxon>Lepidoptera</taxon>
        <taxon>Glossata</taxon>
        <taxon>Ditrysia</taxon>
        <taxon>Noctuoidea</taxon>
        <taxon>Erebidae</taxon>
        <taxon>Arctiinae</taxon>
        <taxon>Arctia</taxon>
    </lineage>
</organism>
<dbReference type="Proteomes" id="UP000494106">
    <property type="component" value="Unassembled WGS sequence"/>
</dbReference>
<proteinExistence type="predicted"/>